<evidence type="ECO:0000313" key="1">
    <source>
        <dbReference type="EMBL" id="AFY81490.1"/>
    </source>
</evidence>
<dbReference type="KEGG" id="oac:Oscil6304_1815"/>
<sequence>MSSYHEVLNQALSLPPDEQLRLISELLANVRHRVIPKPQHRITELRGLGKEIWNGIDAQEYVDGERASWNG</sequence>
<dbReference type="Proteomes" id="UP000010367">
    <property type="component" value="Chromosome"/>
</dbReference>
<dbReference type="RefSeq" id="WP_015148134.1">
    <property type="nucleotide sequence ID" value="NC_019693.1"/>
</dbReference>
<protein>
    <submittedName>
        <fullName evidence="1">Uncharacterized protein</fullName>
    </submittedName>
</protein>
<dbReference type="EMBL" id="CP003607">
    <property type="protein sequence ID" value="AFY81490.1"/>
    <property type="molecule type" value="Genomic_DNA"/>
</dbReference>
<organism evidence="1 2">
    <name type="scientific">Oscillatoria acuminata PCC 6304</name>
    <dbReference type="NCBI Taxonomy" id="56110"/>
    <lineage>
        <taxon>Bacteria</taxon>
        <taxon>Bacillati</taxon>
        <taxon>Cyanobacteriota</taxon>
        <taxon>Cyanophyceae</taxon>
        <taxon>Oscillatoriophycideae</taxon>
        <taxon>Oscillatoriales</taxon>
        <taxon>Oscillatoriaceae</taxon>
        <taxon>Oscillatoria</taxon>
    </lineage>
</organism>
<dbReference type="PATRIC" id="fig|56110.3.peg.2171"/>
<keyword evidence="2" id="KW-1185">Reference proteome</keyword>
<dbReference type="InParanoid" id="K9TG05"/>
<dbReference type="HOGENOM" id="CLU_191188_0_0_3"/>
<gene>
    <name evidence="1" type="ORF">Oscil6304_1815</name>
</gene>
<dbReference type="AlphaFoldDB" id="K9TG05"/>
<evidence type="ECO:0000313" key="2">
    <source>
        <dbReference type="Proteomes" id="UP000010367"/>
    </source>
</evidence>
<dbReference type="eggNOG" id="ENOG5033HNQ">
    <property type="taxonomic scope" value="Bacteria"/>
</dbReference>
<reference evidence="1 2" key="1">
    <citation type="submission" date="2012-06" db="EMBL/GenBank/DDBJ databases">
        <title>Finished chromosome of genome of Oscillatoria acuminata PCC 6304.</title>
        <authorList>
            <consortium name="US DOE Joint Genome Institute"/>
            <person name="Gugger M."/>
            <person name="Coursin T."/>
            <person name="Rippka R."/>
            <person name="Tandeau De Marsac N."/>
            <person name="Huntemann M."/>
            <person name="Wei C.-L."/>
            <person name="Han J."/>
            <person name="Detter J.C."/>
            <person name="Han C."/>
            <person name="Tapia R."/>
            <person name="Davenport K."/>
            <person name="Daligault H."/>
            <person name="Erkkila T."/>
            <person name="Gu W."/>
            <person name="Munk A.C.C."/>
            <person name="Teshima H."/>
            <person name="Xu Y."/>
            <person name="Chain P."/>
            <person name="Chen A."/>
            <person name="Krypides N."/>
            <person name="Mavromatis K."/>
            <person name="Markowitz V."/>
            <person name="Szeto E."/>
            <person name="Ivanova N."/>
            <person name="Mikhailova N."/>
            <person name="Ovchinnikova G."/>
            <person name="Pagani I."/>
            <person name="Pati A."/>
            <person name="Goodwin L."/>
            <person name="Peters L."/>
            <person name="Pitluck S."/>
            <person name="Woyke T."/>
            <person name="Kerfeld C."/>
        </authorList>
    </citation>
    <scope>NUCLEOTIDE SEQUENCE [LARGE SCALE GENOMIC DNA]</scope>
    <source>
        <strain evidence="1 2">PCC 6304</strain>
    </source>
</reference>
<dbReference type="OrthoDB" id="464261at2"/>
<dbReference type="STRING" id="56110.Oscil6304_1815"/>
<accession>K9TG05</accession>
<name>K9TG05_9CYAN</name>
<proteinExistence type="predicted"/>